<dbReference type="EMBL" id="AM286690">
    <property type="protein sequence ID" value="CAL17118.1"/>
    <property type="molecule type" value="Genomic_DNA"/>
</dbReference>
<sequence>MKAFFCGSLAITQKTKTPGKAGVNAEAATEFNSRVRRSEGTENGFLKTLAEPPPNTIRIDHQKRNRYFHLQHRQSIACYMPNVCKPHRIFP</sequence>
<organism evidence="2 3">
    <name type="scientific">Alcanivorax borkumensis (strain ATCC 700651 / DSM 11573 / NCIMB 13689 / SK2)</name>
    <dbReference type="NCBI Taxonomy" id="393595"/>
    <lineage>
        <taxon>Bacteria</taxon>
        <taxon>Pseudomonadati</taxon>
        <taxon>Pseudomonadota</taxon>
        <taxon>Gammaproteobacteria</taxon>
        <taxon>Oceanospirillales</taxon>
        <taxon>Alcanivoracaceae</taxon>
        <taxon>Alcanivorax</taxon>
    </lineage>
</organism>
<evidence type="ECO:0000313" key="3">
    <source>
        <dbReference type="Proteomes" id="UP000008871"/>
    </source>
</evidence>
<dbReference type="KEGG" id="abo:ABO_1670"/>
<dbReference type="HOGENOM" id="CLU_2420479_0_0_6"/>
<protein>
    <submittedName>
        <fullName evidence="2">Uncharacterized protein</fullName>
    </submittedName>
</protein>
<gene>
    <name evidence="2" type="ordered locus">ABO_1670</name>
</gene>
<name>Q0VNY0_ALCBS</name>
<keyword evidence="3" id="KW-1185">Reference proteome</keyword>
<dbReference type="Proteomes" id="UP000008871">
    <property type="component" value="Chromosome"/>
</dbReference>
<evidence type="ECO:0000313" key="2">
    <source>
        <dbReference type="EMBL" id="CAL17118.1"/>
    </source>
</evidence>
<feature type="region of interest" description="Disordered" evidence="1">
    <location>
        <begin position="32"/>
        <end position="57"/>
    </location>
</feature>
<evidence type="ECO:0000256" key="1">
    <source>
        <dbReference type="SAM" id="MobiDB-lite"/>
    </source>
</evidence>
<dbReference type="AlphaFoldDB" id="Q0VNY0"/>
<reference evidence="2 3" key="1">
    <citation type="journal article" date="2006" name="Nat. Biotechnol.">
        <title>Genome sequence of the ubiquitous hydrocarbon-degrading marine bacterium Alcanivorax borkumensis.</title>
        <authorList>
            <person name="Schneiker S."/>
            <person name="Martins dos Santos V.A.P."/>
            <person name="Bartels D."/>
            <person name="Bekel T."/>
            <person name="Brecht M."/>
            <person name="Buhrmester J."/>
            <person name="Chernikova T.N."/>
            <person name="Denaro R."/>
            <person name="Ferrer M."/>
            <person name="Gertler C."/>
            <person name="Goesmann A."/>
            <person name="Golyshina O.V."/>
            <person name="Kaminski F."/>
            <person name="Khachane A.N."/>
            <person name="Lang S."/>
            <person name="Linke B."/>
            <person name="McHardy A.C."/>
            <person name="Meyer F."/>
            <person name="Nechitaylo T."/>
            <person name="Puehler A."/>
            <person name="Regenhardt D."/>
            <person name="Rupp O."/>
            <person name="Sabirova J.S."/>
            <person name="Selbitschka W."/>
            <person name="Yakimov M.M."/>
            <person name="Timmis K.N."/>
            <person name="Vorhoelter F.-J."/>
            <person name="Weidner S."/>
            <person name="Kaiser O."/>
            <person name="Golyshin P.N."/>
        </authorList>
    </citation>
    <scope>NUCLEOTIDE SEQUENCE [LARGE SCALE GENOMIC DNA]</scope>
    <source>
        <strain evidence="3">ATCC 700651 / DSM 11573 / NCIMB 13689 / SK2</strain>
    </source>
</reference>
<accession>Q0VNY0</accession>
<proteinExistence type="predicted"/>